<evidence type="ECO:0000256" key="8">
    <source>
        <dbReference type="RuleBase" id="RU003784"/>
    </source>
</evidence>
<keyword evidence="6 7" id="KW-0819">tRNA processing</keyword>
<comment type="cofactor">
    <cofactor evidence="1 6">
        <name>Mg(2+)</name>
        <dbReference type="ChEBI" id="CHEBI:18420"/>
    </cofactor>
</comment>
<feature type="region of interest" description="Interaction with substrate tRNA" evidence="6">
    <location>
        <begin position="40"/>
        <end position="43"/>
    </location>
</feature>
<dbReference type="RefSeq" id="WP_228856880.1">
    <property type="nucleotide sequence ID" value="NZ_AP024086.1"/>
</dbReference>
<feature type="site" description="Interaction with substrate tRNA" evidence="6">
    <location>
        <position position="106"/>
    </location>
</feature>
<evidence type="ECO:0000313" key="11">
    <source>
        <dbReference type="Proteomes" id="UP000826725"/>
    </source>
</evidence>
<dbReference type="GO" id="GO:0006400">
    <property type="term" value="P:tRNA modification"/>
    <property type="evidence" value="ECO:0007669"/>
    <property type="project" value="TreeGrafter"/>
</dbReference>
<dbReference type="EMBL" id="AP024086">
    <property type="protein sequence ID" value="BCL60785.1"/>
    <property type="molecule type" value="Genomic_DNA"/>
</dbReference>
<comment type="similarity">
    <text evidence="6 9">Belongs to the IPP transferase family.</text>
</comment>
<dbReference type="PANTHER" id="PTHR11088:SF60">
    <property type="entry name" value="TRNA DIMETHYLALLYLTRANSFERASE"/>
    <property type="match status" value="1"/>
</dbReference>
<evidence type="ECO:0000313" key="10">
    <source>
        <dbReference type="EMBL" id="BCL60785.1"/>
    </source>
</evidence>
<evidence type="ECO:0000256" key="6">
    <source>
        <dbReference type="HAMAP-Rule" id="MF_00185"/>
    </source>
</evidence>
<evidence type="ECO:0000256" key="1">
    <source>
        <dbReference type="ARBA" id="ARBA00001946"/>
    </source>
</evidence>
<evidence type="ECO:0000256" key="3">
    <source>
        <dbReference type="ARBA" id="ARBA00022741"/>
    </source>
</evidence>
<dbReference type="PANTHER" id="PTHR11088">
    <property type="entry name" value="TRNA DIMETHYLALLYLTRANSFERASE"/>
    <property type="match status" value="1"/>
</dbReference>
<dbReference type="AlphaFoldDB" id="A0A8D5JP18"/>
<gene>
    <name evidence="6 10" type="primary">miaA</name>
    <name evidence="10" type="ORF">DGMP_14780</name>
</gene>
<comment type="function">
    <text evidence="6 8">Catalyzes the transfer of a dimethylallyl group onto the adenine at position 37 in tRNAs that read codons beginning with uridine, leading to the formation of N6-(dimethylallyl)adenosine (i(6)A).</text>
</comment>
<protein>
    <recommendedName>
        <fullName evidence="6">tRNA dimethylallyltransferase</fullName>
        <ecNumber evidence="6">2.5.1.75</ecNumber>
    </recommendedName>
    <alternativeName>
        <fullName evidence="6">Dimethylallyl diphosphate:tRNA dimethylallyltransferase</fullName>
        <shortName evidence="6">DMAPP:tRNA dimethylallyltransferase</shortName>
        <shortName evidence="6">DMATase</shortName>
    </alternativeName>
    <alternativeName>
        <fullName evidence="6">Isopentenyl-diphosphate:tRNA isopentenyltransferase</fullName>
        <shortName evidence="6">IPP transferase</shortName>
        <shortName evidence="6">IPPT</shortName>
        <shortName evidence="6">IPTase</shortName>
    </alternativeName>
</protein>
<dbReference type="Pfam" id="PF01715">
    <property type="entry name" value="IPPT"/>
    <property type="match status" value="1"/>
</dbReference>
<dbReference type="GO" id="GO:0052381">
    <property type="term" value="F:tRNA dimethylallyltransferase activity"/>
    <property type="evidence" value="ECO:0007669"/>
    <property type="project" value="UniProtKB-UniRule"/>
</dbReference>
<evidence type="ECO:0000256" key="5">
    <source>
        <dbReference type="ARBA" id="ARBA00022842"/>
    </source>
</evidence>
<comment type="subunit">
    <text evidence="6">Monomer.</text>
</comment>
<keyword evidence="11" id="KW-1185">Reference proteome</keyword>
<evidence type="ECO:0000256" key="9">
    <source>
        <dbReference type="RuleBase" id="RU003785"/>
    </source>
</evidence>
<feature type="binding site" evidence="6">
    <location>
        <begin position="17"/>
        <end position="22"/>
    </location>
    <ligand>
        <name>substrate</name>
    </ligand>
</feature>
<comment type="catalytic activity">
    <reaction evidence="6 7">
        <text>adenosine(37) in tRNA + dimethylallyl diphosphate = N(6)-dimethylallyladenosine(37) in tRNA + diphosphate</text>
        <dbReference type="Rhea" id="RHEA:26482"/>
        <dbReference type="Rhea" id="RHEA-COMP:10162"/>
        <dbReference type="Rhea" id="RHEA-COMP:10375"/>
        <dbReference type="ChEBI" id="CHEBI:33019"/>
        <dbReference type="ChEBI" id="CHEBI:57623"/>
        <dbReference type="ChEBI" id="CHEBI:74411"/>
        <dbReference type="ChEBI" id="CHEBI:74415"/>
        <dbReference type="EC" id="2.5.1.75"/>
    </reaction>
</comment>
<dbReference type="GO" id="GO:0005524">
    <property type="term" value="F:ATP binding"/>
    <property type="evidence" value="ECO:0007669"/>
    <property type="project" value="UniProtKB-UniRule"/>
</dbReference>
<sequence>MNPPSVNLPVLVLVGPTAIGKTSLSIELAQKFNCEIVSVDSMQVYKYMDIGTAKATRQEMKGIPHHLIDIVTPDIPYDAARFSIDAASAITSIHSKGKTPLLTGGTGLYLKTLFYGIFEEPTKDEIIRSRLKKRLEEEGAESLQSELRACDPESAARIHINDTHRLLRGLEIYLTTGRTWSSFLKTDNSQNKHKRYTKVLQIGLQTERETLYNRINMRTQKMLAEDFEGEVRSLLNRGYSGNLKSMGSIGYRHMVAYLSGETTYQEMQETLARDTRRYAKRQITWFKKTEELNWIDINDKKRAVKLITSWLEQL</sequence>
<keyword evidence="2 6" id="KW-0808">Transferase</keyword>
<dbReference type="Proteomes" id="UP000826725">
    <property type="component" value="Chromosome"/>
</dbReference>
<keyword evidence="3 6" id="KW-0547">Nucleotide-binding</keyword>
<keyword evidence="4 6" id="KW-0067">ATP-binding</keyword>
<dbReference type="NCBIfam" id="TIGR00174">
    <property type="entry name" value="miaA"/>
    <property type="match status" value="1"/>
</dbReference>
<feature type="binding site" evidence="6">
    <location>
        <begin position="15"/>
        <end position="22"/>
    </location>
    <ligand>
        <name>ATP</name>
        <dbReference type="ChEBI" id="CHEBI:30616"/>
    </ligand>
</feature>
<name>A0A8D5JP18_9BACT</name>
<organism evidence="10 11">
    <name type="scientific">Desulfomarina profundi</name>
    <dbReference type="NCBI Taxonomy" id="2772557"/>
    <lineage>
        <taxon>Bacteria</taxon>
        <taxon>Pseudomonadati</taxon>
        <taxon>Thermodesulfobacteriota</taxon>
        <taxon>Desulfobulbia</taxon>
        <taxon>Desulfobulbales</taxon>
        <taxon>Desulfobulbaceae</taxon>
        <taxon>Desulfomarina</taxon>
    </lineage>
</organism>
<dbReference type="HAMAP" id="MF_00185">
    <property type="entry name" value="IPP_trans"/>
    <property type="match status" value="1"/>
</dbReference>
<evidence type="ECO:0000256" key="2">
    <source>
        <dbReference type="ARBA" id="ARBA00022679"/>
    </source>
</evidence>
<proteinExistence type="inferred from homology"/>
<dbReference type="InterPro" id="IPR039657">
    <property type="entry name" value="Dimethylallyltransferase"/>
</dbReference>
<dbReference type="KEGG" id="dbk:DGMP_14780"/>
<keyword evidence="5 6" id="KW-0460">Magnesium</keyword>
<evidence type="ECO:0000256" key="7">
    <source>
        <dbReference type="RuleBase" id="RU003783"/>
    </source>
</evidence>
<dbReference type="InterPro" id="IPR018022">
    <property type="entry name" value="IPT"/>
</dbReference>
<accession>A0A8D5JP18</accession>
<comment type="caution">
    <text evidence="6">Lacks conserved residue(s) required for the propagation of feature annotation.</text>
</comment>
<dbReference type="EC" id="2.5.1.75" evidence="6"/>
<evidence type="ECO:0000256" key="4">
    <source>
        <dbReference type="ARBA" id="ARBA00022840"/>
    </source>
</evidence>
<reference evidence="10" key="1">
    <citation type="submission" date="2020-09" db="EMBL/GenBank/DDBJ databases">
        <title>Desulfogranum mesoprofundum gen. nov., sp. nov., a novel mesophilic, sulfate-reducing chemolithoautotroph isolated from a deep-sea hydrothermal vent chimney in the Suiyo Seamount.</title>
        <authorList>
            <person name="Hashimoto Y."/>
            <person name="Nakagawa S."/>
        </authorList>
    </citation>
    <scope>NUCLEOTIDE SEQUENCE</scope>
    <source>
        <strain evidence="10">KT2</strain>
    </source>
</reference>
<feature type="site" description="Interaction with substrate tRNA" evidence="6">
    <location>
        <position position="128"/>
    </location>
</feature>